<dbReference type="UniPathway" id="UPA00618">
    <property type="reaction ID" value="UER00673"/>
</dbReference>
<dbReference type="RefSeq" id="WP_288183123.1">
    <property type="nucleotide sequence ID" value="NZ_LT608335.1"/>
</dbReference>
<dbReference type="GO" id="GO:0005886">
    <property type="term" value="C:plasma membrane"/>
    <property type="evidence" value="ECO:0007669"/>
    <property type="project" value="InterPro"/>
</dbReference>
<dbReference type="GO" id="GO:0009331">
    <property type="term" value="C:glycerol-3-phosphate dehydrogenase (FAD) complex"/>
    <property type="evidence" value="ECO:0007669"/>
    <property type="project" value="InterPro"/>
</dbReference>
<dbReference type="InterPro" id="IPR000447">
    <property type="entry name" value="G3P_DH_FAD-dep"/>
</dbReference>
<dbReference type="AlphaFoldDB" id="A0A212LLW6"/>
<dbReference type="Pfam" id="PF01266">
    <property type="entry name" value="DAO"/>
    <property type="match status" value="1"/>
</dbReference>
<dbReference type="GO" id="GO:0004368">
    <property type="term" value="F:glycerol-3-phosphate dehydrogenase (quinone) activity"/>
    <property type="evidence" value="ECO:0007669"/>
    <property type="project" value="UniProtKB-EC"/>
</dbReference>
<keyword evidence="4" id="KW-0274">FAD</keyword>
<dbReference type="InterPro" id="IPR041854">
    <property type="entry name" value="BFD-like_2Fe2S-bd_dom_sf"/>
</dbReference>
<dbReference type="EC" id="1.1.5.3" evidence="7"/>
<dbReference type="NCBIfam" id="NF008313">
    <property type="entry name" value="PRK11101.1"/>
    <property type="match status" value="1"/>
</dbReference>
<evidence type="ECO:0000259" key="6">
    <source>
        <dbReference type="Pfam" id="PF01266"/>
    </source>
</evidence>
<gene>
    <name evidence="7" type="primary">glpA</name>
    <name evidence="7" type="ORF">KL86SPO_20085</name>
</gene>
<evidence type="ECO:0000256" key="4">
    <source>
        <dbReference type="ARBA" id="ARBA00022827"/>
    </source>
</evidence>
<dbReference type="InterPro" id="IPR036188">
    <property type="entry name" value="FAD/NAD-bd_sf"/>
</dbReference>
<reference evidence="7" key="1">
    <citation type="submission" date="2016-08" db="EMBL/GenBank/DDBJ databases">
        <authorList>
            <person name="Seilhamer J.J."/>
        </authorList>
    </citation>
    <scope>NUCLEOTIDE SEQUENCE</scope>
    <source>
        <strain evidence="7">86</strain>
    </source>
</reference>
<dbReference type="InterPro" id="IPR006076">
    <property type="entry name" value="FAD-dep_OxRdtase"/>
</dbReference>
<dbReference type="GO" id="GO:0019563">
    <property type="term" value="P:glycerol catabolic process"/>
    <property type="evidence" value="ECO:0007669"/>
    <property type="project" value="UniProtKB-UniPathway"/>
</dbReference>
<evidence type="ECO:0000256" key="2">
    <source>
        <dbReference type="ARBA" id="ARBA00007330"/>
    </source>
</evidence>
<evidence type="ECO:0000313" key="7">
    <source>
        <dbReference type="EMBL" id="SCM78530.1"/>
    </source>
</evidence>
<dbReference type="GO" id="GO:0010181">
    <property type="term" value="F:FMN binding"/>
    <property type="evidence" value="ECO:0007669"/>
    <property type="project" value="InterPro"/>
</dbReference>
<dbReference type="CDD" id="cd19946">
    <property type="entry name" value="GlpA-like_Fer2_BFD-like"/>
    <property type="match status" value="1"/>
</dbReference>
<organism evidence="7">
    <name type="scientific">uncultured Sporomusa sp</name>
    <dbReference type="NCBI Taxonomy" id="307249"/>
    <lineage>
        <taxon>Bacteria</taxon>
        <taxon>Bacillati</taxon>
        <taxon>Bacillota</taxon>
        <taxon>Negativicutes</taxon>
        <taxon>Selenomonadales</taxon>
        <taxon>Sporomusaceae</taxon>
        <taxon>Sporomusa</taxon>
        <taxon>environmental samples</taxon>
    </lineage>
</organism>
<dbReference type="InterPro" id="IPR017752">
    <property type="entry name" value="G3P_DH_GlpA_su"/>
</dbReference>
<dbReference type="GO" id="GO:0006072">
    <property type="term" value="P:glycerol-3-phosphate metabolic process"/>
    <property type="evidence" value="ECO:0007669"/>
    <property type="project" value="InterPro"/>
</dbReference>
<dbReference type="PRINTS" id="PR01001">
    <property type="entry name" value="FADG3PDH"/>
</dbReference>
<evidence type="ECO:0000256" key="5">
    <source>
        <dbReference type="ARBA" id="ARBA00023002"/>
    </source>
</evidence>
<comment type="similarity">
    <text evidence="2">Belongs to the FAD-dependent glycerol-3-phosphate dehydrogenase family.</text>
</comment>
<sequence length="536" mass="58166">MRQATVVVIGGGATGVGILRDLSMRGVKTILVEQKDLAYGTSSRFHGLLHSGGRYAVKDAESAQECIEENMILRKVARHAVEETEGLFVRLPEDDEAFEAAWVTACAQVNIPAIPITPAEARRLEPQLSGRAVAAYRVPDSAIDGFRLVWQNVISARKYGGEALTYTEVTAIEHVNNQVVGVKVRNTLTGQTGSIACDYIVNATGSWVGQVAHLAGVDVHVSPDRGVLIAFNHRFTSRIVNRLRPPSDGDIFVPHGSITIFGTTSSPATRPDDTIPRAAEVATLLKIGQPLFEDIYHYRILRTFAGTRPLYSADPAAGRAASRNFTIIDHEQDGLKGMATIVGGKLTTYRLMAEKMADRVCEHLGVMAECRTAAEPMIADAAAADIEAARRFFPAYGVDRAASRLGPKFPEVVKAMETDPAKRQLLCECEMVTLAEVEAMAADDTSYSLEDVRRKTRMGMGTCQGAFCGFRGVGAAAANELITGKDAPRLIEDFLEARWNGIRPVLWGNQLREAELMRGIYAAALNIDGAVDHENK</sequence>
<evidence type="ECO:0000256" key="1">
    <source>
        <dbReference type="ARBA" id="ARBA00001974"/>
    </source>
</evidence>
<keyword evidence="3" id="KW-0285">Flavoprotein</keyword>
<keyword evidence="5 7" id="KW-0560">Oxidoreductase</keyword>
<dbReference type="PANTHER" id="PTHR11985">
    <property type="entry name" value="GLYCEROL-3-PHOSPHATE DEHYDROGENASE"/>
    <property type="match status" value="1"/>
</dbReference>
<dbReference type="NCBIfam" id="TIGR03377">
    <property type="entry name" value="glycerol3P_GlpA"/>
    <property type="match status" value="1"/>
</dbReference>
<comment type="cofactor">
    <cofactor evidence="1">
        <name>FAD</name>
        <dbReference type="ChEBI" id="CHEBI:57692"/>
    </cofactor>
</comment>
<feature type="domain" description="FAD dependent oxidoreductase" evidence="6">
    <location>
        <begin position="6"/>
        <end position="349"/>
    </location>
</feature>
<dbReference type="SUPFAM" id="SSF51905">
    <property type="entry name" value="FAD/NAD(P)-binding domain"/>
    <property type="match status" value="1"/>
</dbReference>
<dbReference type="FunFam" id="3.50.50.60:FF:000102">
    <property type="entry name" value="Glycerol-3-phosphate dehydrogenase"/>
    <property type="match status" value="1"/>
</dbReference>
<dbReference type="Gene3D" id="3.50.50.60">
    <property type="entry name" value="FAD/NAD(P)-binding domain"/>
    <property type="match status" value="3"/>
</dbReference>
<accession>A0A212LLW6</accession>
<protein>
    <submittedName>
        <fullName evidence="7">sn-glycerol-3-phosphate dehydrogenase (Anaerobic), large subunit, FAD/NAD(P)-binding</fullName>
        <ecNumber evidence="7">1.1.5.3</ecNumber>
    </submittedName>
</protein>
<dbReference type="PROSITE" id="PS00978">
    <property type="entry name" value="FAD_G3PDH_2"/>
    <property type="match status" value="1"/>
</dbReference>
<evidence type="ECO:0000256" key="3">
    <source>
        <dbReference type="ARBA" id="ARBA00022630"/>
    </source>
</evidence>
<name>A0A212LLW6_9FIRM</name>
<proteinExistence type="inferred from homology"/>
<dbReference type="GO" id="GO:0050660">
    <property type="term" value="F:flavin adenine dinucleotide binding"/>
    <property type="evidence" value="ECO:0007669"/>
    <property type="project" value="InterPro"/>
</dbReference>
<dbReference type="EMBL" id="FMJE01000002">
    <property type="protein sequence ID" value="SCM78530.1"/>
    <property type="molecule type" value="Genomic_DNA"/>
</dbReference>
<dbReference type="Gene3D" id="1.10.10.1100">
    <property type="entry name" value="BFD-like [2Fe-2S]-binding domain"/>
    <property type="match status" value="1"/>
</dbReference>
<dbReference type="PANTHER" id="PTHR11985:SF15">
    <property type="entry name" value="GLYCEROL-3-PHOSPHATE DEHYDROGENASE, MITOCHONDRIAL"/>
    <property type="match status" value="1"/>
</dbReference>